<gene>
    <name evidence="1" type="ORF">J0A67_09045</name>
</gene>
<proteinExistence type="predicted"/>
<dbReference type="Proteomes" id="UP000664698">
    <property type="component" value="Unassembled WGS sequence"/>
</dbReference>
<keyword evidence="2" id="KW-1185">Reference proteome</keyword>
<sequence length="229" mass="26050">MDATGLFLRRVVICLVIALTACETSESVKDEKISDLSPDSEAMDVMRTQIDLGLAQKSGWQKHWGEKIGNFSSEDFELTSIDSIDAMEMPEKNPILEGDPLFPYQIPHPEGDGTMDIYSYKVEAQEGLDHPFLNPDSEVIWYRSDGMKERLLFMGPSGMFEDGLWMNADEFLVVGFLQEEEGFRPMVWIINVDGHRLSQFKLNQVVKDYSYESYLDLKLKSVDLDTDGV</sequence>
<comment type="caution">
    <text evidence="1">The sequence shown here is derived from an EMBL/GenBank/DDBJ whole genome shotgun (WGS) entry which is preliminary data.</text>
</comment>
<name>A0ABS3BRW6_9BACT</name>
<protein>
    <recommendedName>
        <fullName evidence="3">Bifunctional isocitrate dehydrogenase kinase/phosphatase</fullName>
    </recommendedName>
</protein>
<reference evidence="1 2" key="1">
    <citation type="submission" date="2021-03" db="EMBL/GenBank/DDBJ databases">
        <title>novel species isolated from a fishpond in China.</title>
        <authorList>
            <person name="Lu H."/>
            <person name="Cai Z."/>
        </authorList>
    </citation>
    <scope>NUCLEOTIDE SEQUENCE [LARGE SCALE GENOMIC DNA]</scope>
    <source>
        <strain evidence="1 2">JCM 31546</strain>
    </source>
</reference>
<dbReference type="RefSeq" id="WP_206568988.1">
    <property type="nucleotide sequence ID" value="NZ_JAFKCW010000002.1"/>
</dbReference>
<evidence type="ECO:0000313" key="2">
    <source>
        <dbReference type="Proteomes" id="UP000664698"/>
    </source>
</evidence>
<evidence type="ECO:0000313" key="1">
    <source>
        <dbReference type="EMBL" id="MBN7801006.1"/>
    </source>
</evidence>
<dbReference type="EMBL" id="JAFKCW010000002">
    <property type="protein sequence ID" value="MBN7801006.1"/>
    <property type="molecule type" value="Genomic_DNA"/>
</dbReference>
<evidence type="ECO:0008006" key="3">
    <source>
        <dbReference type="Google" id="ProtNLM"/>
    </source>
</evidence>
<accession>A0ABS3BRW6</accession>
<organism evidence="1 2">
    <name type="scientific">Algoriphagus aestuariicola</name>
    <dbReference type="NCBI Taxonomy" id="1852016"/>
    <lineage>
        <taxon>Bacteria</taxon>
        <taxon>Pseudomonadati</taxon>
        <taxon>Bacteroidota</taxon>
        <taxon>Cytophagia</taxon>
        <taxon>Cytophagales</taxon>
        <taxon>Cyclobacteriaceae</taxon>
        <taxon>Algoriphagus</taxon>
    </lineage>
</organism>